<sequence length="253" mass="30691">MNFLYTLFFFVFLNAYSQNNSVLEEIKGNPKEYKETWYEAKKTKTGFLKGKYLHDDVYIKDSNGEFIKQSFFPTNKWDFPQNRYNDKKQKLETINYYDDGGIINRTEFFYDKNKVIQEKFYYNSDTIVSSVKYEYLNDLIIKKLEFDAEKGVLSDTPNSVITYQYDARNNMIKESHDSNFQNDVFSYVYNDKNFMTEFYSKLSFPVPDKESKLSMRFEYKKYDLHNWTEIYVEDDIDSDKKSKCYFIQREFKY</sequence>
<protein>
    <recommendedName>
        <fullName evidence="3">YD repeat-containing protein</fullName>
    </recommendedName>
</protein>
<dbReference type="Proteomes" id="UP000028715">
    <property type="component" value="Unassembled WGS sequence"/>
</dbReference>
<evidence type="ECO:0000313" key="2">
    <source>
        <dbReference type="Proteomes" id="UP000028715"/>
    </source>
</evidence>
<dbReference type="EMBL" id="JPRL01000001">
    <property type="protein sequence ID" value="KFF04570.1"/>
    <property type="molecule type" value="Genomic_DNA"/>
</dbReference>
<accession>A0A085ZJF6</accession>
<gene>
    <name evidence="1" type="ORF">IW19_03060</name>
</gene>
<reference evidence="1 2" key="1">
    <citation type="submission" date="2014-07" db="EMBL/GenBank/DDBJ databases">
        <title>Genome of Flavobacterium reichenbachii LMG 25512.</title>
        <authorList>
            <person name="Stropko S.J."/>
            <person name="Pipes S.E."/>
            <person name="Newman J.D."/>
        </authorList>
    </citation>
    <scope>NUCLEOTIDE SEQUENCE [LARGE SCALE GENOMIC DNA]</scope>
    <source>
        <strain evidence="1 2">LMG 25512</strain>
    </source>
</reference>
<keyword evidence="2" id="KW-1185">Reference proteome</keyword>
<comment type="caution">
    <text evidence="1">The sequence shown here is derived from an EMBL/GenBank/DDBJ whole genome shotgun (WGS) entry which is preliminary data.</text>
</comment>
<dbReference type="AlphaFoldDB" id="A0A085ZJF6"/>
<evidence type="ECO:0008006" key="3">
    <source>
        <dbReference type="Google" id="ProtNLM"/>
    </source>
</evidence>
<name>A0A085ZJF6_9FLAO</name>
<organism evidence="1 2">
    <name type="scientific">Flavobacterium reichenbachii</name>
    <dbReference type="NCBI Taxonomy" id="362418"/>
    <lineage>
        <taxon>Bacteria</taxon>
        <taxon>Pseudomonadati</taxon>
        <taxon>Bacteroidota</taxon>
        <taxon>Flavobacteriia</taxon>
        <taxon>Flavobacteriales</taxon>
        <taxon>Flavobacteriaceae</taxon>
        <taxon>Flavobacterium</taxon>
    </lineage>
</organism>
<proteinExistence type="predicted"/>
<dbReference type="RefSeq" id="WP_035681012.1">
    <property type="nucleotide sequence ID" value="NZ_JPRL01000001.1"/>
</dbReference>
<evidence type="ECO:0000313" key="1">
    <source>
        <dbReference type="EMBL" id="KFF04570.1"/>
    </source>
</evidence>
<dbReference type="STRING" id="362418.IW19_03060"/>